<dbReference type="GO" id="GO:0016810">
    <property type="term" value="F:hydrolase activity, acting on carbon-nitrogen (but not peptide) bonds"/>
    <property type="evidence" value="ECO:0007669"/>
    <property type="project" value="InterPro"/>
</dbReference>
<dbReference type="Gene3D" id="3.20.20.140">
    <property type="entry name" value="Metal-dependent hydrolases"/>
    <property type="match status" value="1"/>
</dbReference>
<dbReference type="Pfam" id="PF07969">
    <property type="entry name" value="Amidohydro_3"/>
    <property type="match status" value="1"/>
</dbReference>
<dbReference type="PANTHER" id="PTHR22642">
    <property type="entry name" value="IMIDAZOLONEPROPIONASE"/>
    <property type="match status" value="1"/>
</dbReference>
<comment type="caution">
    <text evidence="2">The sequence shown here is derived from an EMBL/GenBank/DDBJ whole genome shotgun (WGS) entry which is preliminary data.</text>
</comment>
<dbReference type="SUPFAM" id="SSF51338">
    <property type="entry name" value="Composite domain of metallo-dependent hydrolases"/>
    <property type="match status" value="1"/>
</dbReference>
<dbReference type="Gene3D" id="2.30.40.10">
    <property type="entry name" value="Urease, subunit C, domain 1"/>
    <property type="match status" value="1"/>
</dbReference>
<evidence type="ECO:0000259" key="1">
    <source>
        <dbReference type="Pfam" id="PF07969"/>
    </source>
</evidence>
<dbReference type="InterPro" id="IPR033932">
    <property type="entry name" value="YtcJ-like"/>
</dbReference>
<dbReference type="Gene3D" id="3.10.310.70">
    <property type="match status" value="1"/>
</dbReference>
<accession>A0A7C1FXM4</accession>
<dbReference type="EMBL" id="DSMG01000213">
    <property type="protein sequence ID" value="HDX33931.1"/>
    <property type="molecule type" value="Genomic_DNA"/>
</dbReference>
<proteinExistence type="predicted"/>
<dbReference type="SUPFAM" id="SSF51556">
    <property type="entry name" value="Metallo-dependent hydrolases"/>
    <property type="match status" value="1"/>
</dbReference>
<dbReference type="InterPro" id="IPR011059">
    <property type="entry name" value="Metal-dep_hydrolase_composite"/>
</dbReference>
<dbReference type="PANTHER" id="PTHR22642:SF2">
    <property type="entry name" value="PROTEIN LONG AFTER FAR-RED 3"/>
    <property type="match status" value="1"/>
</dbReference>
<dbReference type="CDD" id="cd01300">
    <property type="entry name" value="YtcJ_like"/>
    <property type="match status" value="1"/>
</dbReference>
<dbReference type="InterPro" id="IPR013108">
    <property type="entry name" value="Amidohydro_3"/>
</dbReference>
<evidence type="ECO:0000313" key="2">
    <source>
        <dbReference type="EMBL" id="HDX33931.1"/>
    </source>
</evidence>
<keyword evidence="2" id="KW-0378">Hydrolase</keyword>
<sequence length="549" mass="59494">MKTIQFSPERILYNARVYTQDATLPWAQAVAMGDGRILAVGQDAEVLALADTQTERIDLGGRLVLPGFCDAHIHLSHYALGLRAVRLADVRSRGEMLERIREAATRTPPSRWIVGQGWNESWWGETDFPTAAEIDAATGPEKPAIFYRSDMHGAVVNSAALRLANITAATPDPPGGVIDRDARGEPTGFLRELAIDLVSRHLPPPTPAEQDAALREGIDALHRLGITAVHAQRVKDGDDGPREWASLLRLREAGALQLRVACNVAAHEMVHLAGLGLRSGFGDDFLRLGHVKVFADGSLGSRTAWLLEPFIKLSPDEPDNTGVCVTPPEQMAAEFRQAAALGFPISVHAIGDRANRVVLDIFEEMAGSAPTPRIPHRIEHVQIIDPTDLPRLARLGITASVQPIHALDDMDAADRFLGARSAHMYNFRSLFESGALVAFGSDAPVADPNPFLGLHAALVRQRIERLQSPPWHPNERIALEQAIFAYTLGAAQAAGWQDVIGSITPGKRADLMVVDRNLFALSTEEIDAGAIAAAQAVMTIFDGRVVYEA</sequence>
<organism evidence="2">
    <name type="scientific">Caldilinea aerophila</name>
    <dbReference type="NCBI Taxonomy" id="133453"/>
    <lineage>
        <taxon>Bacteria</taxon>
        <taxon>Bacillati</taxon>
        <taxon>Chloroflexota</taxon>
        <taxon>Caldilineae</taxon>
        <taxon>Caldilineales</taxon>
        <taxon>Caldilineaceae</taxon>
        <taxon>Caldilinea</taxon>
    </lineage>
</organism>
<reference evidence="2" key="1">
    <citation type="journal article" date="2020" name="mSystems">
        <title>Genome- and Community-Level Interaction Insights into Carbon Utilization and Element Cycling Functions of Hydrothermarchaeota in Hydrothermal Sediment.</title>
        <authorList>
            <person name="Zhou Z."/>
            <person name="Liu Y."/>
            <person name="Xu W."/>
            <person name="Pan J."/>
            <person name="Luo Z.H."/>
            <person name="Li M."/>
        </authorList>
    </citation>
    <scope>NUCLEOTIDE SEQUENCE [LARGE SCALE GENOMIC DNA]</scope>
    <source>
        <strain evidence="2">SpSt-289</strain>
    </source>
</reference>
<feature type="domain" description="Amidohydrolase 3" evidence="1">
    <location>
        <begin position="57"/>
        <end position="547"/>
    </location>
</feature>
<dbReference type="InterPro" id="IPR032466">
    <property type="entry name" value="Metal_Hydrolase"/>
</dbReference>
<name>A0A7C1FXM4_9CHLR</name>
<gene>
    <name evidence="2" type="ORF">ENQ20_20980</name>
</gene>
<dbReference type="AlphaFoldDB" id="A0A7C1FXM4"/>
<protein>
    <submittedName>
        <fullName evidence="2">Amidohydrolase</fullName>
    </submittedName>
</protein>